<evidence type="ECO:0000256" key="2">
    <source>
        <dbReference type="SAM" id="SignalP"/>
    </source>
</evidence>
<comment type="caution">
    <text evidence="3">The sequence shown here is derived from an EMBL/GenBank/DDBJ whole genome shotgun (WGS) entry which is preliminary data.</text>
</comment>
<evidence type="ECO:0000313" key="4">
    <source>
        <dbReference type="Proteomes" id="UP000481252"/>
    </source>
</evidence>
<organism evidence="3 4">
    <name type="scientific">Mesorhizobium zhangyense</name>
    <dbReference type="NCBI Taxonomy" id="1776730"/>
    <lineage>
        <taxon>Bacteria</taxon>
        <taxon>Pseudomonadati</taxon>
        <taxon>Pseudomonadota</taxon>
        <taxon>Alphaproteobacteria</taxon>
        <taxon>Hyphomicrobiales</taxon>
        <taxon>Phyllobacteriaceae</taxon>
        <taxon>Mesorhizobium</taxon>
    </lineage>
</organism>
<accession>A0A7C9V799</accession>
<feature type="region of interest" description="Disordered" evidence="1">
    <location>
        <begin position="41"/>
        <end position="63"/>
    </location>
</feature>
<dbReference type="EMBL" id="JAAKZG010000002">
    <property type="protein sequence ID" value="NGN40386.1"/>
    <property type="molecule type" value="Genomic_DNA"/>
</dbReference>
<name>A0A7C9V799_9HYPH</name>
<dbReference type="Proteomes" id="UP000481252">
    <property type="component" value="Unassembled WGS sequence"/>
</dbReference>
<gene>
    <name evidence="3" type="ORF">G6N74_04860</name>
</gene>
<feature type="signal peptide" evidence="2">
    <location>
        <begin position="1"/>
        <end position="20"/>
    </location>
</feature>
<dbReference type="RefSeq" id="WP_165114965.1">
    <property type="nucleotide sequence ID" value="NZ_JAAKZG010000002.1"/>
</dbReference>
<feature type="chain" id="PRO_5029004111" description="DUF680 domain-containing protein" evidence="2">
    <location>
        <begin position="21"/>
        <end position="63"/>
    </location>
</feature>
<dbReference type="AlphaFoldDB" id="A0A7C9V799"/>
<evidence type="ECO:0008006" key="5">
    <source>
        <dbReference type="Google" id="ProtNLM"/>
    </source>
</evidence>
<keyword evidence="2" id="KW-0732">Signal</keyword>
<sequence>MKTILVLAAAIGLTVSAASAECVGHSKVNASIDTETKVASVSTADTSTATVPQTVKQQETKAE</sequence>
<keyword evidence="4" id="KW-1185">Reference proteome</keyword>
<protein>
    <recommendedName>
        <fullName evidence="5">DUF680 domain-containing protein</fullName>
    </recommendedName>
</protein>
<evidence type="ECO:0000313" key="3">
    <source>
        <dbReference type="EMBL" id="NGN40386.1"/>
    </source>
</evidence>
<feature type="compositionally biased region" description="Low complexity" evidence="1">
    <location>
        <begin position="41"/>
        <end position="51"/>
    </location>
</feature>
<evidence type="ECO:0000256" key="1">
    <source>
        <dbReference type="SAM" id="MobiDB-lite"/>
    </source>
</evidence>
<reference evidence="3 4" key="1">
    <citation type="submission" date="2020-02" db="EMBL/GenBank/DDBJ databases">
        <title>Genome sequence of the type strain CGMCC 1.15528 of Mesorhizobium zhangyense.</title>
        <authorList>
            <person name="Gao J."/>
            <person name="Sun J."/>
        </authorList>
    </citation>
    <scope>NUCLEOTIDE SEQUENCE [LARGE SCALE GENOMIC DNA]</scope>
    <source>
        <strain evidence="3 4">CGMCC 1.15528</strain>
    </source>
</reference>
<proteinExistence type="predicted"/>